<protein>
    <submittedName>
        <fullName evidence="1">Uncharacterized protein</fullName>
    </submittedName>
</protein>
<evidence type="ECO:0000313" key="2">
    <source>
        <dbReference type="Proteomes" id="UP000499080"/>
    </source>
</evidence>
<keyword evidence="2" id="KW-1185">Reference proteome</keyword>
<dbReference type="AlphaFoldDB" id="A0A4Y2HAS9"/>
<dbReference type="Proteomes" id="UP000499080">
    <property type="component" value="Unassembled WGS sequence"/>
</dbReference>
<comment type="caution">
    <text evidence="1">The sequence shown here is derived from an EMBL/GenBank/DDBJ whole genome shotgun (WGS) entry which is preliminary data.</text>
</comment>
<evidence type="ECO:0000313" key="1">
    <source>
        <dbReference type="EMBL" id="GBM62338.1"/>
    </source>
</evidence>
<accession>A0A4Y2HAS9</accession>
<reference evidence="1 2" key="1">
    <citation type="journal article" date="2019" name="Sci. Rep.">
        <title>Orb-weaving spider Araneus ventricosus genome elucidates the spidroin gene catalogue.</title>
        <authorList>
            <person name="Kono N."/>
            <person name="Nakamura H."/>
            <person name="Ohtoshi R."/>
            <person name="Moran D.A.P."/>
            <person name="Shinohara A."/>
            <person name="Yoshida Y."/>
            <person name="Fujiwara M."/>
            <person name="Mori M."/>
            <person name="Tomita M."/>
            <person name="Arakawa K."/>
        </authorList>
    </citation>
    <scope>NUCLEOTIDE SEQUENCE [LARGE SCALE GENOMIC DNA]</scope>
</reference>
<proteinExistence type="predicted"/>
<dbReference type="EMBL" id="BGPR01102209">
    <property type="protein sequence ID" value="GBM62338.1"/>
    <property type="molecule type" value="Genomic_DNA"/>
</dbReference>
<organism evidence="1 2">
    <name type="scientific">Araneus ventricosus</name>
    <name type="common">Orbweaver spider</name>
    <name type="synonym">Epeira ventricosa</name>
    <dbReference type="NCBI Taxonomy" id="182803"/>
    <lineage>
        <taxon>Eukaryota</taxon>
        <taxon>Metazoa</taxon>
        <taxon>Ecdysozoa</taxon>
        <taxon>Arthropoda</taxon>
        <taxon>Chelicerata</taxon>
        <taxon>Arachnida</taxon>
        <taxon>Araneae</taxon>
        <taxon>Araneomorphae</taxon>
        <taxon>Entelegynae</taxon>
        <taxon>Araneoidea</taxon>
        <taxon>Araneidae</taxon>
        <taxon>Araneus</taxon>
    </lineage>
</organism>
<gene>
    <name evidence="1" type="ORF">AVEN_152656_1</name>
</gene>
<sequence length="98" mass="10913">MDNSDIRVPSARAPSPMFGVEVTNSDAFTVRVENVVKFQSRNGAMRPSIDASDDNGSAVCRGFRLVVVSHLAEERVHHVGHYLRHLLEENILSRGDRI</sequence>
<name>A0A4Y2HAS9_ARAVE</name>